<protein>
    <submittedName>
        <fullName evidence="2">Uncharacterized protein</fullName>
    </submittedName>
</protein>
<accession>A0A2A9MJZ6</accession>
<feature type="compositionally biased region" description="Polar residues" evidence="1">
    <location>
        <begin position="100"/>
        <end position="114"/>
    </location>
</feature>
<sequence length="567" mass="59689">MQAGTGVRARLPAPALGPAGPPPYPRSGSVSLSSSSVVSSSRSSFLPSAQSALSHLFATSAAPSGPAASLSSFRGGEGWPPSGAAPHVMIQCQGRRILQTSGAAVPQSHVSAGSSEPGLSGQLALLRPLTLTASPFTPQFTVSPPTPPRSAATSHTVLPAASSSRGSPRRARPSASGPETVSSSLSSTLPVPASFPLSMSAFLSGSPRLPDSGRSAPPCAPAAAPVPAPVSSNGVAGAASEAGGARRSGDEPGGEVPSELGISELAASPGESSTFAEENLHPLRRAWVGWRCLCYADPPPGTTPLERFRVNEGISHIVGFGAETCVLSDSAEDTEGSEDDETRREFRPEDEQASNAAWDAGAQLRKRRRAGEAEREKKRRQKTSAMWAVRSGGERLARDLLLTRQTGGPFEKEILEFLGRQHVHRNHAFDQVLAELEAERLRYEESACLSSPAGLGTSGRSRARPSAGPDASNIAEVDQEAVAAALSSMPSMRQFAETVRLEALERDLESRLSACEARKAKLKTLCAKARKERECVHQEHEELTAKERRKLDREQSATQDSPFRPSS</sequence>
<evidence type="ECO:0000256" key="1">
    <source>
        <dbReference type="SAM" id="MobiDB-lite"/>
    </source>
</evidence>
<feature type="region of interest" description="Disordered" evidence="1">
    <location>
        <begin position="532"/>
        <end position="567"/>
    </location>
</feature>
<feature type="region of interest" description="Disordered" evidence="1">
    <location>
        <begin position="206"/>
        <end position="259"/>
    </location>
</feature>
<feature type="compositionally biased region" description="Low complexity" evidence="1">
    <location>
        <begin position="173"/>
        <end position="188"/>
    </location>
</feature>
<evidence type="ECO:0000313" key="2">
    <source>
        <dbReference type="EMBL" id="PFH35730.1"/>
    </source>
</evidence>
<keyword evidence="3" id="KW-1185">Reference proteome</keyword>
<gene>
    <name evidence="2" type="ORF">BESB_053810</name>
</gene>
<reference evidence="2 3" key="1">
    <citation type="submission" date="2017-09" db="EMBL/GenBank/DDBJ databases">
        <title>Genome sequencing of Besnoitia besnoiti strain Bb-Ger1.</title>
        <authorList>
            <person name="Schares G."/>
            <person name="Venepally P."/>
            <person name="Lorenzi H.A."/>
        </authorList>
    </citation>
    <scope>NUCLEOTIDE SEQUENCE [LARGE SCALE GENOMIC DNA]</scope>
    <source>
        <strain evidence="2 3">Bb-Ger1</strain>
    </source>
</reference>
<organism evidence="2 3">
    <name type="scientific">Besnoitia besnoiti</name>
    <name type="common">Apicomplexan protozoan</name>
    <dbReference type="NCBI Taxonomy" id="94643"/>
    <lineage>
        <taxon>Eukaryota</taxon>
        <taxon>Sar</taxon>
        <taxon>Alveolata</taxon>
        <taxon>Apicomplexa</taxon>
        <taxon>Conoidasida</taxon>
        <taxon>Coccidia</taxon>
        <taxon>Eucoccidiorida</taxon>
        <taxon>Eimeriorina</taxon>
        <taxon>Sarcocystidae</taxon>
        <taxon>Besnoitia</taxon>
    </lineage>
</organism>
<proteinExistence type="predicted"/>
<feature type="region of interest" description="Disordered" evidence="1">
    <location>
        <begin position="327"/>
        <end position="387"/>
    </location>
</feature>
<name>A0A2A9MJZ6_BESBE</name>
<dbReference type="EMBL" id="NWUJ01000004">
    <property type="protein sequence ID" value="PFH35730.1"/>
    <property type="molecule type" value="Genomic_DNA"/>
</dbReference>
<dbReference type="Proteomes" id="UP000224006">
    <property type="component" value="Chromosome IV"/>
</dbReference>
<feature type="region of interest" description="Disordered" evidence="1">
    <location>
        <begin position="1"/>
        <end position="34"/>
    </location>
</feature>
<feature type="compositionally biased region" description="Polar residues" evidence="1">
    <location>
        <begin position="556"/>
        <end position="567"/>
    </location>
</feature>
<feature type="compositionally biased region" description="Low complexity" evidence="1">
    <location>
        <begin position="8"/>
        <end position="18"/>
    </location>
</feature>
<feature type="compositionally biased region" description="Acidic residues" evidence="1">
    <location>
        <begin position="330"/>
        <end position="340"/>
    </location>
</feature>
<feature type="compositionally biased region" description="Pro residues" evidence="1">
    <location>
        <begin position="218"/>
        <end position="228"/>
    </location>
</feature>
<feature type="compositionally biased region" description="Low complexity" evidence="1">
    <location>
        <begin position="229"/>
        <end position="245"/>
    </location>
</feature>
<evidence type="ECO:0000313" key="3">
    <source>
        <dbReference type="Proteomes" id="UP000224006"/>
    </source>
</evidence>
<feature type="region of interest" description="Disordered" evidence="1">
    <location>
        <begin position="452"/>
        <end position="472"/>
    </location>
</feature>
<feature type="region of interest" description="Disordered" evidence="1">
    <location>
        <begin position="100"/>
        <end position="119"/>
    </location>
</feature>
<feature type="compositionally biased region" description="Basic and acidic residues" evidence="1">
    <location>
        <begin position="341"/>
        <end position="350"/>
    </location>
</feature>
<feature type="region of interest" description="Disordered" evidence="1">
    <location>
        <begin position="137"/>
        <end position="188"/>
    </location>
</feature>
<dbReference type="AlphaFoldDB" id="A0A2A9MJZ6"/>
<dbReference type="OrthoDB" id="332587at2759"/>
<feature type="compositionally biased region" description="Basic and acidic residues" evidence="1">
    <location>
        <begin position="532"/>
        <end position="555"/>
    </location>
</feature>
<dbReference type="RefSeq" id="XP_029219739.1">
    <property type="nucleotide sequence ID" value="XM_029363816.1"/>
</dbReference>
<dbReference type="GeneID" id="40310310"/>
<feature type="compositionally biased region" description="Low complexity" evidence="1">
    <location>
        <begin position="149"/>
        <end position="166"/>
    </location>
</feature>
<dbReference type="KEGG" id="bbes:BESB_053810"/>
<dbReference type="VEuPathDB" id="ToxoDB:BESB_053810"/>
<comment type="caution">
    <text evidence="2">The sequence shown here is derived from an EMBL/GenBank/DDBJ whole genome shotgun (WGS) entry which is preliminary data.</text>
</comment>